<dbReference type="GO" id="GO:0003723">
    <property type="term" value="F:RNA binding"/>
    <property type="evidence" value="ECO:0007669"/>
    <property type="project" value="UniProtKB-KW"/>
</dbReference>
<evidence type="ECO:0000256" key="2">
    <source>
        <dbReference type="ARBA" id="ARBA00022679"/>
    </source>
</evidence>
<evidence type="ECO:0000259" key="15">
    <source>
        <dbReference type="PROSITE" id="PS50878"/>
    </source>
</evidence>
<feature type="region of interest" description="Disordered" evidence="13">
    <location>
        <begin position="272"/>
        <end position="301"/>
    </location>
</feature>
<evidence type="ECO:0000259" key="14">
    <source>
        <dbReference type="PROSITE" id="PS50158"/>
    </source>
</evidence>
<keyword evidence="5" id="KW-0064">Aspartyl protease</keyword>
<dbReference type="SUPFAM" id="SSF57756">
    <property type="entry name" value="Retrovirus zinc finger-like domains"/>
    <property type="match status" value="1"/>
</dbReference>
<dbReference type="Pfam" id="PF08284">
    <property type="entry name" value="RVP_2"/>
    <property type="match status" value="1"/>
</dbReference>
<keyword evidence="1" id="KW-0645">Protease</keyword>
<dbReference type="OrthoDB" id="1112616at2759"/>
<dbReference type="SUPFAM" id="SSF56672">
    <property type="entry name" value="DNA/RNA polymerases"/>
    <property type="match status" value="1"/>
</dbReference>
<dbReference type="AlphaFoldDB" id="A0A6D2IR73"/>
<protein>
    <recommendedName>
        <fullName evidence="18">Reverse transcriptase</fullName>
    </recommendedName>
</protein>
<gene>
    <name evidence="16" type="ORF">MERR_LOCUS14853</name>
</gene>
<dbReference type="GO" id="GO:0003677">
    <property type="term" value="F:DNA binding"/>
    <property type="evidence" value="ECO:0007669"/>
    <property type="project" value="UniProtKB-KW"/>
</dbReference>
<keyword evidence="3" id="KW-0548">Nucleotidyltransferase</keyword>
<feature type="domain" description="CCHC-type" evidence="14">
    <location>
        <begin position="304"/>
        <end position="319"/>
    </location>
</feature>
<dbReference type="InterPro" id="IPR005162">
    <property type="entry name" value="Retrotrans_gag_dom"/>
</dbReference>
<evidence type="ECO:0008006" key="18">
    <source>
        <dbReference type="Google" id="ProtNLM"/>
    </source>
</evidence>
<proteinExistence type="predicted"/>
<evidence type="ECO:0000256" key="12">
    <source>
        <dbReference type="PROSITE-ProRule" id="PRU00047"/>
    </source>
</evidence>
<dbReference type="PANTHER" id="PTHR37984">
    <property type="entry name" value="PROTEIN CBG26694"/>
    <property type="match status" value="1"/>
</dbReference>
<dbReference type="InterPro" id="IPR001878">
    <property type="entry name" value="Znf_CCHC"/>
</dbReference>
<dbReference type="Proteomes" id="UP000467841">
    <property type="component" value="Unassembled WGS sequence"/>
</dbReference>
<keyword evidence="7" id="KW-0460">Magnesium</keyword>
<keyword evidence="12" id="KW-0479">Metal-binding</keyword>
<evidence type="ECO:0000313" key="16">
    <source>
        <dbReference type="EMBL" id="CAA7027618.1"/>
    </source>
</evidence>
<feature type="domain" description="Reverse transcriptase" evidence="15">
    <location>
        <begin position="621"/>
        <end position="800"/>
    </location>
</feature>
<evidence type="ECO:0000256" key="1">
    <source>
        <dbReference type="ARBA" id="ARBA00022670"/>
    </source>
</evidence>
<reference evidence="16" key="1">
    <citation type="submission" date="2020-01" db="EMBL/GenBank/DDBJ databases">
        <authorList>
            <person name="Mishra B."/>
        </authorList>
    </citation>
    <scope>NUCLEOTIDE SEQUENCE [LARGE SCALE GENOMIC DNA]</scope>
</reference>
<dbReference type="FunFam" id="3.30.70.270:FF:000020">
    <property type="entry name" value="Transposon Tf2-6 polyprotein-like Protein"/>
    <property type="match status" value="1"/>
</dbReference>
<feature type="region of interest" description="Disordered" evidence="13">
    <location>
        <begin position="1"/>
        <end position="53"/>
    </location>
</feature>
<feature type="compositionally biased region" description="Polar residues" evidence="13">
    <location>
        <begin position="273"/>
        <end position="288"/>
    </location>
</feature>
<dbReference type="Pfam" id="PF00078">
    <property type="entry name" value="RVT_1"/>
    <property type="match status" value="1"/>
</dbReference>
<evidence type="ECO:0000256" key="4">
    <source>
        <dbReference type="ARBA" id="ARBA00022722"/>
    </source>
</evidence>
<dbReference type="InterPro" id="IPR043128">
    <property type="entry name" value="Rev_trsase/Diguanyl_cyclase"/>
</dbReference>
<evidence type="ECO:0000256" key="8">
    <source>
        <dbReference type="ARBA" id="ARBA00022884"/>
    </source>
</evidence>
<keyword evidence="4" id="KW-0378">Hydrolase</keyword>
<keyword evidence="9" id="KW-0229">DNA integration</keyword>
<dbReference type="CDD" id="cd00303">
    <property type="entry name" value="retropepsin_like"/>
    <property type="match status" value="1"/>
</dbReference>
<keyword evidence="12" id="KW-0863">Zinc-finger</keyword>
<evidence type="ECO:0000256" key="7">
    <source>
        <dbReference type="ARBA" id="ARBA00022842"/>
    </source>
</evidence>
<dbReference type="EMBL" id="CACVBM020001059">
    <property type="protein sequence ID" value="CAA7027618.1"/>
    <property type="molecule type" value="Genomic_DNA"/>
</dbReference>
<dbReference type="Pfam" id="PF00098">
    <property type="entry name" value="zf-CCHC"/>
    <property type="match status" value="2"/>
</dbReference>
<dbReference type="CDD" id="cd01647">
    <property type="entry name" value="RT_LTR"/>
    <property type="match status" value="1"/>
</dbReference>
<dbReference type="PANTHER" id="PTHR37984:SF5">
    <property type="entry name" value="PROTEIN NYNRIN-LIKE"/>
    <property type="match status" value="1"/>
</dbReference>
<dbReference type="InterPro" id="IPR000477">
    <property type="entry name" value="RT_dom"/>
</dbReference>
<dbReference type="InterPro" id="IPR021109">
    <property type="entry name" value="Peptidase_aspartic_dom_sf"/>
</dbReference>
<evidence type="ECO:0000256" key="10">
    <source>
        <dbReference type="ARBA" id="ARBA00023125"/>
    </source>
</evidence>
<dbReference type="Gene3D" id="3.10.10.10">
    <property type="entry name" value="HIV Type 1 Reverse Transcriptase, subunit A, domain 1"/>
    <property type="match status" value="1"/>
</dbReference>
<keyword evidence="11" id="KW-0511">Multifunctional enzyme</keyword>
<dbReference type="Pfam" id="PF03732">
    <property type="entry name" value="Retrotrans_gag"/>
    <property type="match status" value="1"/>
</dbReference>
<dbReference type="InterPro" id="IPR050951">
    <property type="entry name" value="Retrovirus_Pol_polyprotein"/>
</dbReference>
<dbReference type="GO" id="GO:0006508">
    <property type="term" value="P:proteolysis"/>
    <property type="evidence" value="ECO:0007669"/>
    <property type="project" value="UniProtKB-KW"/>
</dbReference>
<feature type="domain" description="CCHC-type" evidence="14">
    <location>
        <begin position="331"/>
        <end position="347"/>
    </location>
</feature>
<accession>A0A6D2IR73</accession>
<keyword evidence="10" id="KW-0238">DNA-binding</keyword>
<evidence type="ECO:0000256" key="13">
    <source>
        <dbReference type="SAM" id="MobiDB-lite"/>
    </source>
</evidence>
<keyword evidence="8" id="KW-0694">RNA-binding</keyword>
<dbReference type="GO" id="GO:0004190">
    <property type="term" value="F:aspartic-type endopeptidase activity"/>
    <property type="evidence" value="ECO:0007669"/>
    <property type="project" value="UniProtKB-KW"/>
</dbReference>
<dbReference type="SMART" id="SM00343">
    <property type="entry name" value="ZnF_C2HC"/>
    <property type="match status" value="2"/>
</dbReference>
<dbReference type="SUPFAM" id="SSF50630">
    <property type="entry name" value="Acid proteases"/>
    <property type="match status" value="1"/>
</dbReference>
<dbReference type="PROSITE" id="PS50158">
    <property type="entry name" value="ZF_CCHC"/>
    <property type="match status" value="2"/>
</dbReference>
<keyword evidence="17" id="KW-1185">Reference proteome</keyword>
<comment type="caution">
    <text evidence="16">The sequence shown here is derived from an EMBL/GenBank/DDBJ whole genome shotgun (WGS) entry which is preliminary data.</text>
</comment>
<dbReference type="InterPro" id="IPR043502">
    <property type="entry name" value="DNA/RNA_pol_sf"/>
</dbReference>
<dbReference type="FunFam" id="3.10.20.370:FF:000001">
    <property type="entry name" value="Retrovirus-related Pol polyprotein from transposon 17.6-like protein"/>
    <property type="match status" value="1"/>
</dbReference>
<dbReference type="PROSITE" id="PS00141">
    <property type="entry name" value="ASP_PROTEASE"/>
    <property type="match status" value="1"/>
</dbReference>
<dbReference type="Gene3D" id="3.30.70.270">
    <property type="match status" value="2"/>
</dbReference>
<dbReference type="InterPro" id="IPR041577">
    <property type="entry name" value="RT_RNaseH_2"/>
</dbReference>
<evidence type="ECO:0000256" key="9">
    <source>
        <dbReference type="ARBA" id="ARBA00022908"/>
    </source>
</evidence>
<dbReference type="GO" id="GO:0015074">
    <property type="term" value="P:DNA integration"/>
    <property type="evidence" value="ECO:0007669"/>
    <property type="project" value="UniProtKB-KW"/>
</dbReference>
<sequence length="961" mass="107909">MSPYSSSIHTHGSRPQNYHPSNPQRNARVEPSGSANQPAQQDVEATPVAEGQTQADPTLSMVHNLLSQVLHRAIPGNGNGVPPPPDFLKIVTIMKTLGTYHFEGEPDLYQADAWLQSIERNFAATRCPINFKKDVGIYYLRKDALNWWESVDRQKGQYVNTWEKFKHEFEQKYFPPEARDRLTQEFLRLEQGEKSVRAYEAEFMRLQRYASYCNEDDKALVRQFMQGLKPEIGGRLQSVTFTNPHEVIERAVNVETYLQKEKAAWNKRKMEFNATTKSKKGGQSSNQGKPHKGNQKSGNGDRGCYTCGEKGHFSRNCPRTFKTTESLMHVRCYLCGEFGHYATSCPNRVVGTAGGSGKQNAPPRPMKESPTKRLTSSGKVYALEAGPSNPSGSNQGPITGTICVGGILTHVLFDSGATHSFVTPEVASCFGDAYRIGLVEVSVVTPGDQVLKASSVVLGVPVVMQGETFSADLLVLPLARFDVILGMDWLSSYKAQLDCERGRITFKGSQRQKIAYQGISPSTAVALVAALRIEKQLECGEAYLIAISVVEEEDDKELRVEDISVVCEYGDVFKALTELPPSRKNPFTISLEPGTAPIARAPYRMAPAELAELKTQLEDLMDKGFIRPSSSPWGAPVLFVKKKDGSMRLCIDYRGINNITIKDKYPLPRIDELLDQLRGASWFSKIDLASGYHQISIFEPDVFKTAFNTRYGQYEFVVMPFGLTNAPAAFMRLMNEVFHDYLDGFVIVFIDDILVYSKTKEEHKEHLRKVLERLRSQKLYAKFSKCRFWKREIGFLGHRVSEQGVSVDPEKIAAIQDWPQPTNATEVRSFLGLAGYYRKFVKDFSIMAKPLTRLTGKGVPFVWSEEIECAFAELKEALTKAPILTLPEPGKPYVVYTDASRIGLGCVLMQEEKVIAYASRQLRKHEENYPTHDLEMAAVVFALKIWRSYLDVGWSLLRTTT</sequence>
<keyword evidence="4" id="KW-0540">Nuclease</keyword>
<evidence type="ECO:0000256" key="3">
    <source>
        <dbReference type="ARBA" id="ARBA00022695"/>
    </source>
</evidence>
<dbReference type="GO" id="GO:0008270">
    <property type="term" value="F:zinc ion binding"/>
    <property type="evidence" value="ECO:0007669"/>
    <property type="project" value="UniProtKB-KW"/>
</dbReference>
<evidence type="ECO:0000313" key="17">
    <source>
        <dbReference type="Proteomes" id="UP000467841"/>
    </source>
</evidence>
<evidence type="ECO:0000256" key="6">
    <source>
        <dbReference type="ARBA" id="ARBA00022759"/>
    </source>
</evidence>
<keyword evidence="6" id="KW-0255">Endonuclease</keyword>
<dbReference type="PROSITE" id="PS50878">
    <property type="entry name" value="RT_POL"/>
    <property type="match status" value="1"/>
</dbReference>
<dbReference type="Gene3D" id="2.40.70.10">
    <property type="entry name" value="Acid Proteases"/>
    <property type="match status" value="1"/>
</dbReference>
<name>A0A6D2IR73_9BRAS</name>
<dbReference type="InterPro" id="IPR001969">
    <property type="entry name" value="Aspartic_peptidase_AS"/>
</dbReference>
<evidence type="ECO:0000256" key="11">
    <source>
        <dbReference type="ARBA" id="ARBA00023268"/>
    </source>
</evidence>
<dbReference type="InterPro" id="IPR036875">
    <property type="entry name" value="Znf_CCHC_sf"/>
</dbReference>
<feature type="region of interest" description="Disordered" evidence="13">
    <location>
        <begin position="353"/>
        <end position="375"/>
    </location>
</feature>
<evidence type="ECO:0000256" key="5">
    <source>
        <dbReference type="ARBA" id="ARBA00022750"/>
    </source>
</evidence>
<organism evidence="16 17">
    <name type="scientific">Microthlaspi erraticum</name>
    <dbReference type="NCBI Taxonomy" id="1685480"/>
    <lineage>
        <taxon>Eukaryota</taxon>
        <taxon>Viridiplantae</taxon>
        <taxon>Streptophyta</taxon>
        <taxon>Embryophyta</taxon>
        <taxon>Tracheophyta</taxon>
        <taxon>Spermatophyta</taxon>
        <taxon>Magnoliopsida</taxon>
        <taxon>eudicotyledons</taxon>
        <taxon>Gunneridae</taxon>
        <taxon>Pentapetalae</taxon>
        <taxon>rosids</taxon>
        <taxon>malvids</taxon>
        <taxon>Brassicales</taxon>
        <taxon>Brassicaceae</taxon>
        <taxon>Coluteocarpeae</taxon>
        <taxon>Microthlaspi</taxon>
    </lineage>
</organism>
<feature type="compositionally biased region" description="Polar residues" evidence="13">
    <location>
        <begin position="1"/>
        <end position="25"/>
    </location>
</feature>
<dbReference type="GO" id="GO:0016779">
    <property type="term" value="F:nucleotidyltransferase activity"/>
    <property type="evidence" value="ECO:0007669"/>
    <property type="project" value="UniProtKB-KW"/>
</dbReference>
<dbReference type="Gene3D" id="4.10.60.10">
    <property type="entry name" value="Zinc finger, CCHC-type"/>
    <property type="match status" value="1"/>
</dbReference>
<dbReference type="Pfam" id="PF17919">
    <property type="entry name" value="RT_RNaseH_2"/>
    <property type="match status" value="1"/>
</dbReference>
<keyword evidence="2" id="KW-0808">Transferase</keyword>
<keyword evidence="12" id="KW-0862">Zinc</keyword>
<dbReference type="GO" id="GO:0004519">
    <property type="term" value="F:endonuclease activity"/>
    <property type="evidence" value="ECO:0007669"/>
    <property type="project" value="UniProtKB-KW"/>
</dbReference>